<dbReference type="SUPFAM" id="SSF56349">
    <property type="entry name" value="DNA breaking-rejoining enzymes"/>
    <property type="match status" value="1"/>
</dbReference>
<dbReference type="EMBL" id="JARFYM010000041">
    <property type="protein sequence ID" value="MDL2403205.1"/>
    <property type="molecule type" value="Genomic_DNA"/>
</dbReference>
<dbReference type="Proteomes" id="UP001172645">
    <property type="component" value="Unassembled WGS sequence"/>
</dbReference>
<evidence type="ECO:0000313" key="4">
    <source>
        <dbReference type="Proteomes" id="UP001172645"/>
    </source>
</evidence>
<keyword evidence="4" id="KW-1185">Reference proteome</keyword>
<protein>
    <recommendedName>
        <fullName evidence="5">Integrase</fullName>
    </recommendedName>
</protein>
<name>A0ABT7K5F1_9HYPH</name>
<reference evidence="3" key="1">
    <citation type="submission" date="2023-06" db="EMBL/GenBank/DDBJ databases">
        <title>Phylogenetic Diversity of Rhizobium strains.</title>
        <authorList>
            <person name="Moura F.T."/>
            <person name="Helene L.C.F."/>
            <person name="Hungria M."/>
        </authorList>
    </citation>
    <scope>NUCLEOTIDE SEQUENCE</scope>
    <source>
        <strain evidence="3">CCGE526</strain>
    </source>
</reference>
<feature type="region of interest" description="Disordered" evidence="2">
    <location>
        <begin position="205"/>
        <end position="227"/>
    </location>
</feature>
<gene>
    <name evidence="3" type="ORF">PY649_30405</name>
</gene>
<evidence type="ECO:0000313" key="3">
    <source>
        <dbReference type="EMBL" id="MDL2403205.1"/>
    </source>
</evidence>
<evidence type="ECO:0000256" key="1">
    <source>
        <dbReference type="ARBA" id="ARBA00023172"/>
    </source>
</evidence>
<dbReference type="InterPro" id="IPR011010">
    <property type="entry name" value="DNA_brk_join_enz"/>
</dbReference>
<organism evidence="3 4">
    <name type="scientific">Rhizobium mayense</name>
    <dbReference type="NCBI Taxonomy" id="1312184"/>
    <lineage>
        <taxon>Bacteria</taxon>
        <taxon>Pseudomonadati</taxon>
        <taxon>Pseudomonadota</taxon>
        <taxon>Alphaproteobacteria</taxon>
        <taxon>Hyphomicrobiales</taxon>
        <taxon>Rhizobiaceae</taxon>
        <taxon>Rhizobium/Agrobacterium group</taxon>
        <taxon>Rhizobium</taxon>
    </lineage>
</organism>
<dbReference type="InterPro" id="IPR013762">
    <property type="entry name" value="Integrase-like_cat_sf"/>
</dbReference>
<dbReference type="RefSeq" id="WP_285872620.1">
    <property type="nucleotide sequence ID" value="NZ_JARFYM010000041.1"/>
</dbReference>
<comment type="caution">
    <text evidence="3">The sequence shown here is derived from an EMBL/GenBank/DDBJ whole genome shotgun (WGS) entry which is preliminary data.</text>
</comment>
<keyword evidence="1" id="KW-0233">DNA recombination</keyword>
<evidence type="ECO:0000256" key="2">
    <source>
        <dbReference type="SAM" id="MobiDB-lite"/>
    </source>
</evidence>
<sequence>MSVIASATKPLIHAIAAADAWLYSKRAERGKNHVIVFQQVRRAGLSYTLPVLYLIQPLNGGRVSLHRVDGLLDLLIANSSKSNTWKLNYARAFGLMADCATALMSKGKLKFRTFGKDFANALRSGTIQVRADGTVIDELDLFWHPRSRRTCKELLKALTRYLEKAPRSAIKNKLLQSFLGPEVVATTNMAREALIRSRQRLLSHLDTTEKTPPDRASGIIGRAPNSTNTTHRFPTAYVWPMLFEGFTSPRGGTDETAQLLAHFQILGGCRSCEPFHIWVQDVQFIEGRPVVFLHHPEESDVEGRDGKVGTRSTYLKMRHTRMSRNRLFKGKEAVGWKGLEDEKIGAVIQWLPIPGVEERVARLLVHYLSVTRPRLMKRRRALGLPDHPYLLVSSGQWDDDDSRIGAPYTRSAYYGAWGRAVGRIAKIYKDPSLKVEKKRGTTTQAGRHFYGSFLKTIGADNDLIRRCMRHLNERSQIPYTKLTPAETNEILQTAAKKGLPAGFSSIADAIASMKRKFTGDPDS</sequence>
<evidence type="ECO:0008006" key="5">
    <source>
        <dbReference type="Google" id="ProtNLM"/>
    </source>
</evidence>
<proteinExistence type="predicted"/>
<dbReference type="Gene3D" id="1.10.443.10">
    <property type="entry name" value="Intergrase catalytic core"/>
    <property type="match status" value="1"/>
</dbReference>
<accession>A0ABT7K5F1</accession>